<accession>A0A6M3L1F8</accession>
<proteinExistence type="predicted"/>
<dbReference type="EMBL" id="MT142689">
    <property type="protein sequence ID" value="QJA87218.1"/>
    <property type="molecule type" value="Genomic_DNA"/>
</dbReference>
<sequence>MIVRTHKAAGTVGADGTAAARAQVVAGAYAGEVRALRVDDGGAIEQPQTRELLEEVVSQLRLVNLHLNAISELDINLEDV</sequence>
<dbReference type="AlphaFoldDB" id="A0A6M3L1F8"/>
<gene>
    <name evidence="1" type="ORF">MM415B03029_0008</name>
</gene>
<evidence type="ECO:0000313" key="1">
    <source>
        <dbReference type="EMBL" id="QJA87218.1"/>
    </source>
</evidence>
<organism evidence="1">
    <name type="scientific">viral metagenome</name>
    <dbReference type="NCBI Taxonomy" id="1070528"/>
    <lineage>
        <taxon>unclassified sequences</taxon>
        <taxon>metagenomes</taxon>
        <taxon>organismal metagenomes</taxon>
    </lineage>
</organism>
<protein>
    <submittedName>
        <fullName evidence="1">Uncharacterized protein</fullName>
    </submittedName>
</protein>
<reference evidence="1" key="1">
    <citation type="submission" date="2020-03" db="EMBL/GenBank/DDBJ databases">
        <title>The deep terrestrial virosphere.</title>
        <authorList>
            <person name="Holmfeldt K."/>
            <person name="Nilsson E."/>
            <person name="Simone D."/>
            <person name="Lopez-Fernandez M."/>
            <person name="Wu X."/>
            <person name="de Brujin I."/>
            <person name="Lundin D."/>
            <person name="Andersson A."/>
            <person name="Bertilsson S."/>
            <person name="Dopson M."/>
        </authorList>
    </citation>
    <scope>NUCLEOTIDE SEQUENCE</scope>
    <source>
        <strain evidence="1">MM415B03029</strain>
    </source>
</reference>
<name>A0A6M3L1F8_9ZZZZ</name>